<dbReference type="PANTHER" id="PTHR30383:SF27">
    <property type="entry name" value="SPORE GERMINATION LIPASE LIPC"/>
    <property type="match status" value="1"/>
</dbReference>
<evidence type="ECO:0000259" key="1">
    <source>
        <dbReference type="Pfam" id="PF13472"/>
    </source>
</evidence>
<evidence type="ECO:0000313" key="3">
    <source>
        <dbReference type="Proteomes" id="UP000234748"/>
    </source>
</evidence>
<dbReference type="Proteomes" id="UP000234748">
    <property type="component" value="Unassembled WGS sequence"/>
</dbReference>
<feature type="domain" description="SGNH hydrolase-type esterase" evidence="1">
    <location>
        <begin position="66"/>
        <end position="259"/>
    </location>
</feature>
<dbReference type="EMBL" id="PGUY01000021">
    <property type="protein sequence ID" value="PLT30431.1"/>
    <property type="molecule type" value="Genomic_DNA"/>
</dbReference>
<dbReference type="Gene3D" id="3.40.50.1110">
    <property type="entry name" value="SGNH hydrolase"/>
    <property type="match status" value="1"/>
</dbReference>
<comment type="caution">
    <text evidence="2">The sequence shown here is derived from an EMBL/GenBank/DDBJ whole genome shotgun (WGS) entry which is preliminary data.</text>
</comment>
<proteinExistence type="predicted"/>
<dbReference type="SUPFAM" id="SSF52266">
    <property type="entry name" value="SGNH hydrolase"/>
    <property type="match status" value="1"/>
</dbReference>
<dbReference type="RefSeq" id="WP_101640993.1">
    <property type="nucleotide sequence ID" value="NZ_PGUY01000021.1"/>
</dbReference>
<dbReference type="GO" id="GO:0004622">
    <property type="term" value="F:phosphatidylcholine lysophospholipase activity"/>
    <property type="evidence" value="ECO:0007669"/>
    <property type="project" value="TreeGrafter"/>
</dbReference>
<sequence>MKIFKFLFVIILLAVIATAAWVYYPQYQLSKLKAKGNEQQNMTTLTSKSYLDYYKHSSKSKLNHLALGDSIIKGYGVSPEKNLVSHFSHSLEDTIQKPVVFHNEGINGITSTTLLSLIKAGTFNEEIKNADIITVNVGGNDILKMAVSAPRDNLLSALNSFDDLQSTFSSNLSDISKYISSLNPNAAVLFLELYNPLPENSPFYSMGSKLLPQWNLKIYQASSKISSSIVVETTKVINGKNPDYLSRDGIHPNSSGYAALSEQMMNQFKTLNSPV</sequence>
<dbReference type="Pfam" id="PF13472">
    <property type="entry name" value="Lipase_GDSL_2"/>
    <property type="match status" value="1"/>
</dbReference>
<organism evidence="2 3">
    <name type="scientific">Peribacillus deserti</name>
    <dbReference type="NCBI Taxonomy" id="673318"/>
    <lineage>
        <taxon>Bacteria</taxon>
        <taxon>Bacillati</taxon>
        <taxon>Bacillota</taxon>
        <taxon>Bacilli</taxon>
        <taxon>Bacillales</taxon>
        <taxon>Bacillaceae</taxon>
        <taxon>Peribacillus</taxon>
    </lineage>
</organism>
<keyword evidence="3" id="KW-1185">Reference proteome</keyword>
<name>A0A2N5M7U9_9BACI</name>
<dbReference type="InterPro" id="IPR051532">
    <property type="entry name" value="Ester_Hydrolysis_Enzymes"/>
</dbReference>
<accession>A0A2N5M7U9</accession>
<dbReference type="InterPro" id="IPR013830">
    <property type="entry name" value="SGNH_hydro"/>
</dbReference>
<reference evidence="2 3" key="1">
    <citation type="submission" date="2017-11" db="EMBL/GenBank/DDBJ databases">
        <title>Comparitive Functional Genomics of Dry Heat Resistant strains isolated from the Viking Spacecraft.</title>
        <authorList>
            <person name="Seuylemezian A."/>
            <person name="Cooper K."/>
            <person name="Vaishampayan P."/>
        </authorList>
    </citation>
    <scope>NUCLEOTIDE SEQUENCE [LARGE SCALE GENOMIC DNA]</scope>
    <source>
        <strain evidence="2 3">V1-29</strain>
    </source>
</reference>
<dbReference type="AlphaFoldDB" id="A0A2N5M7U9"/>
<dbReference type="OrthoDB" id="26855at2"/>
<gene>
    <name evidence="2" type="ORF">CUU66_07145</name>
</gene>
<evidence type="ECO:0000313" key="2">
    <source>
        <dbReference type="EMBL" id="PLT30431.1"/>
    </source>
</evidence>
<protein>
    <recommendedName>
        <fullName evidence="1">SGNH hydrolase-type esterase domain-containing protein</fullName>
    </recommendedName>
</protein>
<dbReference type="PANTHER" id="PTHR30383">
    <property type="entry name" value="THIOESTERASE 1/PROTEASE 1/LYSOPHOSPHOLIPASE L1"/>
    <property type="match status" value="1"/>
</dbReference>
<dbReference type="InterPro" id="IPR036514">
    <property type="entry name" value="SGNH_hydro_sf"/>
</dbReference>